<dbReference type="EMBL" id="FLQS01000001">
    <property type="protein sequence ID" value="SBS70610.1"/>
    <property type="molecule type" value="Genomic_DNA"/>
</dbReference>
<evidence type="ECO:0000313" key="1">
    <source>
        <dbReference type="EMBL" id="SBS70610.1"/>
    </source>
</evidence>
<reference evidence="1" key="1">
    <citation type="submission" date="2016-03" db="EMBL/GenBank/DDBJ databases">
        <authorList>
            <person name="Ploux O."/>
        </authorList>
    </citation>
    <scope>NUCLEOTIDE SEQUENCE</scope>
    <source>
        <strain evidence="1">UC10</strain>
    </source>
</reference>
<gene>
    <name evidence="1" type="ORF">MHPYR_10224</name>
</gene>
<proteinExistence type="predicted"/>
<sequence length="128" mass="12558">MCTWVAVTVNGAVTLTTGAAVSVDPVTATLPVAPGKVHSGVPAAAGGVVGQVASGPAAWVTEDATAGAAEVLLADGVVVSEPHAASVRAIDAAQAASATVEGTREEFTVATLQPDCPAPAYRHPILIH</sequence>
<name>A0A1Y5NZ82_9MYCO</name>
<accession>A0A1Y5NZ82</accession>
<organism evidence="1">
    <name type="scientific">uncultured Mycobacterium sp</name>
    <dbReference type="NCBI Taxonomy" id="171292"/>
    <lineage>
        <taxon>Bacteria</taxon>
        <taxon>Bacillati</taxon>
        <taxon>Actinomycetota</taxon>
        <taxon>Actinomycetes</taxon>
        <taxon>Mycobacteriales</taxon>
        <taxon>Mycobacteriaceae</taxon>
        <taxon>Mycobacterium</taxon>
        <taxon>environmental samples</taxon>
    </lineage>
</organism>
<dbReference type="AlphaFoldDB" id="A0A1Y5NZ82"/>
<protein>
    <submittedName>
        <fullName evidence="1">Uncharacterized protein</fullName>
    </submittedName>
</protein>